<dbReference type="SUPFAM" id="SSF54001">
    <property type="entry name" value="Cysteine proteinases"/>
    <property type="match status" value="1"/>
</dbReference>
<dbReference type="Pfam" id="PF02902">
    <property type="entry name" value="Peptidase_C48"/>
    <property type="match status" value="1"/>
</dbReference>
<protein>
    <recommendedName>
        <fullName evidence="5">Ubiquitin-like protease family profile domain-containing protein</fullName>
    </recommendedName>
</protein>
<name>A0AAD7XIB9_9STRA</name>
<feature type="domain" description="Ubiquitin-like protease family profile" evidence="5">
    <location>
        <begin position="197"/>
        <end position="360"/>
    </location>
</feature>
<evidence type="ECO:0000256" key="3">
    <source>
        <dbReference type="ARBA" id="ARBA00022801"/>
    </source>
</evidence>
<organism evidence="6 7">
    <name type="scientific">Chrysophaeum taylorii</name>
    <dbReference type="NCBI Taxonomy" id="2483200"/>
    <lineage>
        <taxon>Eukaryota</taxon>
        <taxon>Sar</taxon>
        <taxon>Stramenopiles</taxon>
        <taxon>Ochrophyta</taxon>
        <taxon>Pelagophyceae</taxon>
        <taxon>Pelagomonadales</taxon>
        <taxon>Pelagomonadaceae</taxon>
        <taxon>Chrysophaeum</taxon>
    </lineage>
</organism>
<proteinExistence type="inferred from homology"/>
<dbReference type="PANTHER" id="PTHR12606:SF1">
    <property type="entry name" value="UBIQUITIN-LIKE-SPECIFIC PROTEASE 1A"/>
    <property type="match status" value="1"/>
</dbReference>
<sequence>MEGDLRVPTSVEWLLGECWKTRQSGARALVHLAATEALEYPLWHTEDVPGVVLERLKERLRVLTRVELSRQCDRDEFVALVTKKTEPRRPRSAFDREFDEYKRKLDALSFELESVAPPPTPPPVVSRRNEVRSIRRWELKQKERGKRHEERLQRLRRDLAKPARVKCLEPLTDAQARRVRAAMSAPPTAVVAEGFNQQVLGEHAERIRDGEWLVDELINYYFNLLMQTFDDVYCMNSFFMTKLLGTSYNYQGVRRWTKRVDLFEKRAVLVPINVGNMHWTLLVVDMLKKEIRYFDSMGAAGTTYLHAMRKYVEDEHENKKDGAPLPDAPAWKLVPTTPNTPRQANGYDCGVFATFCAHYYALGLEPDFSQADIEHLRHRMLLSILDAELLV</sequence>
<dbReference type="PROSITE" id="PS50600">
    <property type="entry name" value="ULP_PROTEASE"/>
    <property type="match status" value="1"/>
</dbReference>
<dbReference type="GO" id="GO:0005634">
    <property type="term" value="C:nucleus"/>
    <property type="evidence" value="ECO:0007669"/>
    <property type="project" value="TreeGrafter"/>
</dbReference>
<dbReference type="InterPro" id="IPR038765">
    <property type="entry name" value="Papain-like_cys_pep_sf"/>
</dbReference>
<dbReference type="Gene3D" id="3.40.395.10">
    <property type="entry name" value="Adenoviral Proteinase, Chain A"/>
    <property type="match status" value="1"/>
</dbReference>
<dbReference type="PANTHER" id="PTHR12606">
    <property type="entry name" value="SENTRIN/SUMO-SPECIFIC PROTEASE"/>
    <property type="match status" value="1"/>
</dbReference>
<keyword evidence="3" id="KW-0378">Hydrolase</keyword>
<evidence type="ECO:0000313" key="6">
    <source>
        <dbReference type="EMBL" id="KAJ8602616.1"/>
    </source>
</evidence>
<dbReference type="GO" id="GO:0006508">
    <property type="term" value="P:proteolysis"/>
    <property type="evidence" value="ECO:0007669"/>
    <property type="project" value="UniProtKB-KW"/>
</dbReference>
<dbReference type="GO" id="GO:0016926">
    <property type="term" value="P:protein desumoylation"/>
    <property type="evidence" value="ECO:0007669"/>
    <property type="project" value="TreeGrafter"/>
</dbReference>
<evidence type="ECO:0000256" key="1">
    <source>
        <dbReference type="ARBA" id="ARBA00005234"/>
    </source>
</evidence>
<evidence type="ECO:0000259" key="5">
    <source>
        <dbReference type="PROSITE" id="PS50600"/>
    </source>
</evidence>
<reference evidence="6" key="1">
    <citation type="submission" date="2023-01" db="EMBL/GenBank/DDBJ databases">
        <title>Metagenome sequencing of chrysophaentin producing Chrysophaeum taylorii.</title>
        <authorList>
            <person name="Davison J."/>
            <person name="Bewley C."/>
        </authorList>
    </citation>
    <scope>NUCLEOTIDE SEQUENCE</scope>
    <source>
        <strain evidence="6">NIES-1699</strain>
    </source>
</reference>
<accession>A0AAD7XIB9</accession>
<keyword evidence="4" id="KW-0788">Thiol protease</keyword>
<comment type="similarity">
    <text evidence="1">Belongs to the peptidase C48 family.</text>
</comment>
<keyword evidence="7" id="KW-1185">Reference proteome</keyword>
<dbReference type="GO" id="GO:0016929">
    <property type="term" value="F:deSUMOylase activity"/>
    <property type="evidence" value="ECO:0007669"/>
    <property type="project" value="TreeGrafter"/>
</dbReference>
<evidence type="ECO:0000313" key="7">
    <source>
        <dbReference type="Proteomes" id="UP001230188"/>
    </source>
</evidence>
<dbReference type="Proteomes" id="UP001230188">
    <property type="component" value="Unassembled WGS sequence"/>
</dbReference>
<evidence type="ECO:0000256" key="4">
    <source>
        <dbReference type="ARBA" id="ARBA00022807"/>
    </source>
</evidence>
<dbReference type="AlphaFoldDB" id="A0AAD7XIB9"/>
<dbReference type="InterPro" id="IPR003653">
    <property type="entry name" value="Peptidase_C48_C"/>
</dbReference>
<evidence type="ECO:0000256" key="2">
    <source>
        <dbReference type="ARBA" id="ARBA00022670"/>
    </source>
</evidence>
<keyword evidence="2" id="KW-0645">Protease</keyword>
<dbReference type="EMBL" id="JAQMWT010000374">
    <property type="protein sequence ID" value="KAJ8602616.1"/>
    <property type="molecule type" value="Genomic_DNA"/>
</dbReference>
<gene>
    <name evidence="6" type="ORF">CTAYLR_010197</name>
</gene>
<comment type="caution">
    <text evidence="6">The sequence shown here is derived from an EMBL/GenBank/DDBJ whole genome shotgun (WGS) entry which is preliminary data.</text>
</comment>